<proteinExistence type="predicted"/>
<dbReference type="STRING" id="1860122.A9404_04080"/>
<evidence type="ECO:0000313" key="2">
    <source>
        <dbReference type="Proteomes" id="UP000078596"/>
    </source>
</evidence>
<sequence>MDKRGWQFVLGILIETRGVLQDRPRAKSGGRAVMMVSIDLFIRSPVFIFLPETGIDVGT</sequence>
<dbReference type="AlphaFoldDB" id="A0A191ZFL0"/>
<dbReference type="Proteomes" id="UP000078596">
    <property type="component" value="Chromosome"/>
</dbReference>
<dbReference type="RefSeq" id="WP_066098916.1">
    <property type="nucleotide sequence ID" value="NZ_CP016027.1"/>
</dbReference>
<dbReference type="EMBL" id="CP016027">
    <property type="protein sequence ID" value="ANJ66666.1"/>
    <property type="molecule type" value="Genomic_DNA"/>
</dbReference>
<reference evidence="1 2" key="1">
    <citation type="submission" date="2016-06" db="EMBL/GenBank/DDBJ databases">
        <title>Insight into the functional genes involving in sulfur oxidation in Pearl River water.</title>
        <authorList>
            <person name="Luo J."/>
            <person name="Tan X."/>
            <person name="Lin W."/>
        </authorList>
    </citation>
    <scope>NUCLEOTIDE SEQUENCE [LARGE SCALE GENOMIC DNA]</scope>
    <source>
        <strain evidence="1 2">LS2</strain>
    </source>
</reference>
<accession>A0A191ZFL0</accession>
<dbReference type="KEGG" id="haz:A9404_04080"/>
<gene>
    <name evidence="1" type="ORF">A9404_04080</name>
</gene>
<organism evidence="1 2">
    <name type="scientific">Halothiobacillus diazotrophicus</name>
    <dbReference type="NCBI Taxonomy" id="1860122"/>
    <lineage>
        <taxon>Bacteria</taxon>
        <taxon>Pseudomonadati</taxon>
        <taxon>Pseudomonadota</taxon>
        <taxon>Gammaproteobacteria</taxon>
        <taxon>Chromatiales</taxon>
        <taxon>Halothiobacillaceae</taxon>
        <taxon>Halothiobacillus</taxon>
    </lineage>
</organism>
<evidence type="ECO:0000313" key="1">
    <source>
        <dbReference type="EMBL" id="ANJ66666.1"/>
    </source>
</evidence>
<name>A0A191ZFL0_9GAMM</name>
<keyword evidence="2" id="KW-1185">Reference proteome</keyword>
<protein>
    <submittedName>
        <fullName evidence="1">Uncharacterized protein</fullName>
    </submittedName>
</protein>